<evidence type="ECO:0000313" key="2">
    <source>
        <dbReference type="EMBL" id="SDE57503.1"/>
    </source>
</evidence>
<dbReference type="EMBL" id="FNAX01000002">
    <property type="protein sequence ID" value="SDE57503.1"/>
    <property type="molecule type" value="Genomic_DNA"/>
</dbReference>
<protein>
    <recommendedName>
        <fullName evidence="4">DUF2550 domain-containing protein</fullName>
    </recommendedName>
</protein>
<organism evidence="2 3">
    <name type="scientific">Streptomyces griseoaurantiacus</name>
    <dbReference type="NCBI Taxonomy" id="68213"/>
    <lineage>
        <taxon>Bacteria</taxon>
        <taxon>Bacillati</taxon>
        <taxon>Actinomycetota</taxon>
        <taxon>Actinomycetes</taxon>
        <taxon>Kitasatosporales</taxon>
        <taxon>Streptomycetaceae</taxon>
        <taxon>Streptomyces</taxon>
        <taxon>Streptomyces aurantiacus group</taxon>
    </lineage>
</organism>
<feature type="transmembrane region" description="Helical" evidence="1">
    <location>
        <begin position="12"/>
        <end position="32"/>
    </location>
</feature>
<evidence type="ECO:0000313" key="3">
    <source>
        <dbReference type="Proteomes" id="UP000198614"/>
    </source>
</evidence>
<dbReference type="AlphaFoldDB" id="A0A1G7E1C2"/>
<proteinExistence type="predicted"/>
<name>A0A1G7E1C2_9ACTN</name>
<gene>
    <name evidence="2" type="ORF">SAMN05216260_102434</name>
</gene>
<accession>A0A1G7E1C2</accession>
<sequence length="147" mass="16117">MPCPRRPSTCLNATVIELGFFAVLAALAGWLMRRRARQRSEAMADGEPAEVPCMLKWAALGSRWKVGRLLLTGTDPLLRTSFPGRREVALPPGLRRTGVRAPSVREGLTINPRSRIVECESAEGEVLIAVMPEDLEHVTEAVRVTSS</sequence>
<evidence type="ECO:0000256" key="1">
    <source>
        <dbReference type="SAM" id="Phobius"/>
    </source>
</evidence>
<keyword evidence="1" id="KW-0812">Transmembrane</keyword>
<dbReference type="Proteomes" id="UP000198614">
    <property type="component" value="Unassembled WGS sequence"/>
</dbReference>
<keyword evidence="1" id="KW-1133">Transmembrane helix</keyword>
<keyword evidence="1" id="KW-0472">Membrane</keyword>
<evidence type="ECO:0008006" key="4">
    <source>
        <dbReference type="Google" id="ProtNLM"/>
    </source>
</evidence>
<reference evidence="2 3" key="1">
    <citation type="submission" date="2016-10" db="EMBL/GenBank/DDBJ databases">
        <authorList>
            <person name="de Groot N.N."/>
        </authorList>
    </citation>
    <scope>NUCLEOTIDE SEQUENCE [LARGE SCALE GENOMIC DNA]</scope>
    <source>
        <strain evidence="2 3">CGMCC 4.1859</strain>
    </source>
</reference>